<keyword evidence="2" id="KW-0732">Signal</keyword>
<dbReference type="PROSITE" id="PS51724">
    <property type="entry name" value="SPOR"/>
    <property type="match status" value="1"/>
</dbReference>
<feature type="active site" evidence="7">
    <location>
        <position position="132"/>
    </location>
</feature>
<proteinExistence type="inferred from homology"/>
<comment type="similarity">
    <text evidence="1 9">Belongs to the peptidase S11 family.</text>
</comment>
<dbReference type="Gene3D" id="3.30.70.1070">
    <property type="entry name" value="Sporulation related repeat"/>
    <property type="match status" value="1"/>
</dbReference>
<dbReference type="RefSeq" id="WP_052743602.1">
    <property type="nucleotide sequence ID" value="NZ_LN829118.1"/>
</dbReference>
<dbReference type="InterPro" id="IPR007730">
    <property type="entry name" value="SPOR-like_dom"/>
</dbReference>
<evidence type="ECO:0000313" key="12">
    <source>
        <dbReference type="EMBL" id="CPR15372.1"/>
    </source>
</evidence>
<protein>
    <submittedName>
        <fullName evidence="12">D-Ala-D-Ala carboxypeptidase</fullName>
    </submittedName>
</protein>
<feature type="domain" description="SPOR" evidence="11">
    <location>
        <begin position="405"/>
        <end position="489"/>
    </location>
</feature>
<keyword evidence="5" id="KW-0573">Peptidoglycan synthesis</keyword>
<dbReference type="InterPro" id="IPR036680">
    <property type="entry name" value="SPOR-like_sf"/>
</dbReference>
<dbReference type="AlphaFoldDB" id="A0A0D6JBE9"/>
<dbReference type="Proteomes" id="UP000033187">
    <property type="component" value="Chromosome 1"/>
</dbReference>
<dbReference type="KEGG" id="fil:BN1229_v1_0324"/>
<evidence type="ECO:0000256" key="8">
    <source>
        <dbReference type="PIRSR" id="PIRSR618044-2"/>
    </source>
</evidence>
<evidence type="ECO:0000256" key="6">
    <source>
        <dbReference type="ARBA" id="ARBA00023316"/>
    </source>
</evidence>
<evidence type="ECO:0000256" key="4">
    <source>
        <dbReference type="ARBA" id="ARBA00022960"/>
    </source>
</evidence>
<dbReference type="PRINTS" id="PR00725">
    <property type="entry name" value="DADACBPTASE1"/>
</dbReference>
<keyword evidence="4" id="KW-0133">Cell shape</keyword>
<evidence type="ECO:0000256" key="10">
    <source>
        <dbReference type="SAM" id="MobiDB-lite"/>
    </source>
</evidence>
<feature type="region of interest" description="Disordered" evidence="10">
    <location>
        <begin position="382"/>
        <end position="408"/>
    </location>
</feature>
<feature type="active site" description="Proton acceptor" evidence="7">
    <location>
        <position position="75"/>
    </location>
</feature>
<evidence type="ECO:0000259" key="11">
    <source>
        <dbReference type="PROSITE" id="PS51724"/>
    </source>
</evidence>
<evidence type="ECO:0000256" key="7">
    <source>
        <dbReference type="PIRSR" id="PIRSR618044-1"/>
    </source>
</evidence>
<dbReference type="Pfam" id="PF00768">
    <property type="entry name" value="Peptidase_S11"/>
    <property type="match status" value="1"/>
</dbReference>
<keyword evidence="12" id="KW-0645">Protease</keyword>
<keyword evidence="12" id="KW-0121">Carboxypeptidase</keyword>
<feature type="active site" description="Acyl-ester intermediate" evidence="7">
    <location>
        <position position="72"/>
    </location>
</feature>
<dbReference type="EMBL" id="LN829119">
    <property type="protein sequence ID" value="CPR15372.1"/>
    <property type="molecule type" value="Genomic_DNA"/>
</dbReference>
<evidence type="ECO:0000256" key="2">
    <source>
        <dbReference type="ARBA" id="ARBA00022729"/>
    </source>
</evidence>
<dbReference type="PANTHER" id="PTHR21581:SF6">
    <property type="entry name" value="TRAFFICKING PROTEIN PARTICLE COMPLEX SUBUNIT 12"/>
    <property type="match status" value="1"/>
</dbReference>
<dbReference type="KEGG" id="fiy:BN1229_v1_0329"/>
<dbReference type="SUPFAM" id="SSF110997">
    <property type="entry name" value="Sporulation related repeat"/>
    <property type="match status" value="1"/>
</dbReference>
<dbReference type="GO" id="GO:0042834">
    <property type="term" value="F:peptidoglycan binding"/>
    <property type="evidence" value="ECO:0007669"/>
    <property type="project" value="InterPro"/>
</dbReference>
<evidence type="ECO:0000256" key="9">
    <source>
        <dbReference type="RuleBase" id="RU004016"/>
    </source>
</evidence>
<feature type="binding site" evidence="8">
    <location>
        <position position="234"/>
    </location>
    <ligand>
        <name>substrate</name>
    </ligand>
</feature>
<accession>A0A0D6JBE9</accession>
<dbReference type="Gene3D" id="3.40.710.10">
    <property type="entry name" value="DD-peptidase/beta-lactamase superfamily"/>
    <property type="match status" value="1"/>
</dbReference>
<dbReference type="GO" id="GO:0006508">
    <property type="term" value="P:proteolysis"/>
    <property type="evidence" value="ECO:0007669"/>
    <property type="project" value="InterPro"/>
</dbReference>
<name>A0A0D6JBE9_9HYPH</name>
<keyword evidence="13" id="KW-1185">Reference proteome</keyword>
<reference evidence="13" key="1">
    <citation type="submission" date="2015-02" db="EMBL/GenBank/DDBJ databases">
        <authorList>
            <person name="Chooi Y.-H."/>
        </authorList>
    </citation>
    <scope>NUCLEOTIDE SEQUENCE [LARGE SCALE GENOMIC DNA]</scope>
    <source>
        <strain evidence="13">strain Y</strain>
    </source>
</reference>
<dbReference type="PANTHER" id="PTHR21581">
    <property type="entry name" value="D-ALANYL-D-ALANINE CARBOXYPEPTIDASE"/>
    <property type="match status" value="1"/>
</dbReference>
<dbReference type="PROSITE" id="PS51257">
    <property type="entry name" value="PROKAR_LIPOPROTEIN"/>
    <property type="match status" value="1"/>
</dbReference>
<evidence type="ECO:0000256" key="1">
    <source>
        <dbReference type="ARBA" id="ARBA00007164"/>
    </source>
</evidence>
<evidence type="ECO:0000313" key="13">
    <source>
        <dbReference type="Proteomes" id="UP000033187"/>
    </source>
</evidence>
<feature type="region of interest" description="Disordered" evidence="10">
    <location>
        <begin position="330"/>
        <end position="366"/>
    </location>
</feature>
<dbReference type="GO" id="GO:0008360">
    <property type="term" value="P:regulation of cell shape"/>
    <property type="evidence" value="ECO:0007669"/>
    <property type="project" value="UniProtKB-KW"/>
</dbReference>
<keyword evidence="6" id="KW-0961">Cell wall biogenesis/degradation</keyword>
<dbReference type="OrthoDB" id="9795979at2"/>
<dbReference type="GO" id="GO:0009252">
    <property type="term" value="P:peptidoglycan biosynthetic process"/>
    <property type="evidence" value="ECO:0007669"/>
    <property type="project" value="UniProtKB-KW"/>
</dbReference>
<organism evidence="12 13">
    <name type="scientific">Candidatus Filomicrobium marinum</name>
    <dbReference type="NCBI Taxonomy" id="1608628"/>
    <lineage>
        <taxon>Bacteria</taxon>
        <taxon>Pseudomonadati</taxon>
        <taxon>Pseudomonadota</taxon>
        <taxon>Alphaproteobacteria</taxon>
        <taxon>Hyphomicrobiales</taxon>
        <taxon>Hyphomicrobiaceae</taxon>
        <taxon>Filomicrobium</taxon>
    </lineage>
</organism>
<dbReference type="GO" id="GO:0009002">
    <property type="term" value="F:serine-type D-Ala-D-Ala carboxypeptidase activity"/>
    <property type="evidence" value="ECO:0007669"/>
    <property type="project" value="InterPro"/>
</dbReference>
<dbReference type="GO" id="GO:0071555">
    <property type="term" value="P:cell wall organization"/>
    <property type="evidence" value="ECO:0007669"/>
    <property type="project" value="UniProtKB-KW"/>
</dbReference>
<gene>
    <name evidence="12" type="ORF">YBN1229_v1_0329</name>
</gene>
<keyword evidence="3" id="KW-0378">Hydrolase</keyword>
<evidence type="ECO:0000256" key="5">
    <source>
        <dbReference type="ARBA" id="ARBA00022984"/>
    </source>
</evidence>
<dbReference type="SUPFAM" id="SSF56601">
    <property type="entry name" value="beta-lactamase/transpeptidase-like"/>
    <property type="match status" value="1"/>
</dbReference>
<sequence length="489" mass="53470">MARNFTRHTGKKASDRTSLYSAVLTVLTLACAILVSDVQAANAEKHAAMAMDANTGKVLHNSSGDELRHPASLTKMMTLYMAFELIEAGKLSYGTKIRFSAQAASQPPSKLGLDVGESIRLIDAIKALITKSANDVACAVAEHIGGSETRFARLMTEKARALGMKRTVFKNASGLPNEDQVTTARDMLTLAMRLQDDFPKHYELFKTQTFSYRGKTYRNHNRLLGKIRGVDGIKTGYIRASGFNLVSSVKRDGKYVVAAVFGGRTSKTRNAEMTSLLYKSLKRASTHQTRKPMLVATPKPMMRPSIPPRRPVLAEPIEVGRAEPQIAIARVRPNDVVQGRPTPSPAYANRPPQHQPTSEPPGRAPGTLQDQLALLLARSGVVDDTSGEGSREEPEQNVRGQVQGRVPNGPYQVQVGAFGSRQEAEQSLEAVIRRTNRLLADYVPITEPVNNGSRTLYRARFAGFGQAAATSTCHELRSLQIDCFVTSQR</sequence>
<dbReference type="InterPro" id="IPR018044">
    <property type="entry name" value="Peptidase_S11"/>
</dbReference>
<dbReference type="InterPro" id="IPR001967">
    <property type="entry name" value="Peptidase_S11_N"/>
</dbReference>
<dbReference type="Pfam" id="PF05036">
    <property type="entry name" value="SPOR"/>
    <property type="match status" value="1"/>
</dbReference>
<dbReference type="InterPro" id="IPR012338">
    <property type="entry name" value="Beta-lactam/transpept-like"/>
</dbReference>
<evidence type="ECO:0000256" key="3">
    <source>
        <dbReference type="ARBA" id="ARBA00022801"/>
    </source>
</evidence>